<keyword evidence="1" id="KW-0808">Transferase</keyword>
<gene>
    <name evidence="4" type="ORF">WN944_006098</name>
</gene>
<keyword evidence="5" id="KW-1185">Reference proteome</keyword>
<keyword evidence="1" id="KW-0833">Ubl conjugation pathway</keyword>
<comment type="pathway">
    <text evidence="1">Protein modification; protein ubiquitination.</text>
</comment>
<reference evidence="4 5" key="1">
    <citation type="submission" date="2024-05" db="EMBL/GenBank/DDBJ databases">
        <title>Haplotype-resolved chromosome-level genome assembly of Huyou (Citrus changshanensis).</title>
        <authorList>
            <person name="Miao C."/>
            <person name="Chen W."/>
            <person name="Wu Y."/>
            <person name="Wang L."/>
            <person name="Zhao S."/>
            <person name="Grierson D."/>
            <person name="Xu C."/>
            <person name="Chen K."/>
        </authorList>
    </citation>
    <scope>NUCLEOTIDE SEQUENCE [LARGE SCALE GENOMIC DNA]</scope>
    <source>
        <strain evidence="4">01-14</strain>
        <tissue evidence="4">Leaf</tissue>
    </source>
</reference>
<accession>A0AAP0QT68</accession>
<dbReference type="EMBL" id="JBCGBO010000003">
    <property type="protein sequence ID" value="KAK9214110.1"/>
    <property type="molecule type" value="Genomic_DNA"/>
</dbReference>
<dbReference type="GO" id="GO:0005737">
    <property type="term" value="C:cytoplasm"/>
    <property type="evidence" value="ECO:0007669"/>
    <property type="project" value="TreeGrafter"/>
</dbReference>
<comment type="caution">
    <text evidence="4">The sequence shown here is derived from an EMBL/GenBank/DDBJ whole genome shotgun (WGS) entry which is preliminary data.</text>
</comment>
<dbReference type="Proteomes" id="UP001428341">
    <property type="component" value="Unassembled WGS sequence"/>
</dbReference>
<comment type="similarity">
    <text evidence="1">Belongs to the WD repeat PRP19 family.</text>
</comment>
<dbReference type="InterPro" id="IPR038959">
    <property type="entry name" value="Prp19"/>
</dbReference>
<dbReference type="AlphaFoldDB" id="A0AAP0QT68"/>
<sequence length="67" mass="7365">MIHIICLIVLICPQHDAACHVIARLKKERDEAWSSLAQSERQIILAATIAITSYTTLSSGKKCSLSL</sequence>
<feature type="chain" id="PRO_5042953329" description="Pre-mRNA-processing factor 19" evidence="2">
    <location>
        <begin position="19"/>
        <end position="67"/>
    </location>
</feature>
<dbReference type="PANTHER" id="PTHR43995:SF1">
    <property type="entry name" value="PRE-MRNA-PROCESSING FACTOR 19"/>
    <property type="match status" value="1"/>
</dbReference>
<dbReference type="GO" id="GO:0061630">
    <property type="term" value="F:ubiquitin protein ligase activity"/>
    <property type="evidence" value="ECO:0007669"/>
    <property type="project" value="UniProtKB-UniRule"/>
</dbReference>
<evidence type="ECO:0000256" key="2">
    <source>
        <dbReference type="SAM" id="SignalP"/>
    </source>
</evidence>
<feature type="signal peptide" evidence="2">
    <location>
        <begin position="1"/>
        <end position="18"/>
    </location>
</feature>
<dbReference type="GO" id="GO:0071006">
    <property type="term" value="C:U2-type catalytic step 1 spliceosome"/>
    <property type="evidence" value="ECO:0007669"/>
    <property type="project" value="TreeGrafter"/>
</dbReference>
<keyword evidence="1" id="KW-0507">mRNA processing</keyword>
<comment type="subcellular location">
    <subcellularLocation>
        <location evidence="1">Nucleus</location>
    </subcellularLocation>
</comment>
<evidence type="ECO:0000313" key="5">
    <source>
        <dbReference type="Proteomes" id="UP001428341"/>
    </source>
</evidence>
<keyword evidence="1" id="KW-0747">Spliceosome</keyword>
<dbReference type="Pfam" id="PF08606">
    <property type="entry name" value="Prp19"/>
    <property type="match status" value="1"/>
</dbReference>
<dbReference type="GO" id="GO:0006281">
    <property type="term" value="P:DNA repair"/>
    <property type="evidence" value="ECO:0007669"/>
    <property type="project" value="UniProtKB-KW"/>
</dbReference>
<comment type="subunit">
    <text evidence="1">Homotetramer.</text>
</comment>
<keyword evidence="1" id="KW-0539">Nucleus</keyword>
<evidence type="ECO:0000313" key="4">
    <source>
        <dbReference type="EMBL" id="KAK9214110.1"/>
    </source>
</evidence>
<keyword evidence="2" id="KW-0732">Signal</keyword>
<evidence type="ECO:0000259" key="3">
    <source>
        <dbReference type="Pfam" id="PF08606"/>
    </source>
</evidence>
<dbReference type="EC" id="2.3.2.27" evidence="1"/>
<name>A0AAP0QT68_9ROSI</name>
<comment type="catalytic activity">
    <reaction evidence="1">
        <text>S-ubiquitinyl-[E2 ubiquitin-conjugating enzyme]-L-cysteine + [acceptor protein]-L-lysine = [E2 ubiquitin-conjugating enzyme]-L-cysteine + N(6)-ubiquitinyl-[acceptor protein]-L-lysine.</text>
        <dbReference type="EC" id="2.3.2.27"/>
    </reaction>
</comment>
<dbReference type="PANTHER" id="PTHR43995">
    <property type="entry name" value="PRE-MRNA-PROCESSING FACTOR 19"/>
    <property type="match status" value="1"/>
</dbReference>
<keyword evidence="1" id="KW-0227">DNA damage</keyword>
<feature type="domain" description="Prp19 coiled-coil region" evidence="3">
    <location>
        <begin position="14"/>
        <end position="38"/>
    </location>
</feature>
<protein>
    <recommendedName>
        <fullName evidence="1">Pre-mRNA-processing factor 19</fullName>
        <ecNumber evidence="1">2.3.2.27</ecNumber>
    </recommendedName>
</protein>
<organism evidence="4 5">
    <name type="scientific">Citrus x changshan-huyou</name>
    <dbReference type="NCBI Taxonomy" id="2935761"/>
    <lineage>
        <taxon>Eukaryota</taxon>
        <taxon>Viridiplantae</taxon>
        <taxon>Streptophyta</taxon>
        <taxon>Embryophyta</taxon>
        <taxon>Tracheophyta</taxon>
        <taxon>Spermatophyta</taxon>
        <taxon>Magnoliopsida</taxon>
        <taxon>eudicotyledons</taxon>
        <taxon>Gunneridae</taxon>
        <taxon>Pentapetalae</taxon>
        <taxon>rosids</taxon>
        <taxon>malvids</taxon>
        <taxon>Sapindales</taxon>
        <taxon>Rutaceae</taxon>
        <taxon>Aurantioideae</taxon>
        <taxon>Citrus</taxon>
    </lineage>
</organism>
<keyword evidence="1" id="KW-0234">DNA repair</keyword>
<evidence type="ECO:0000256" key="1">
    <source>
        <dbReference type="RuleBase" id="RU367101"/>
    </source>
</evidence>
<dbReference type="InterPro" id="IPR013915">
    <property type="entry name" value="Prp19_cc"/>
</dbReference>
<keyword evidence="1" id="KW-0508">mRNA splicing</keyword>
<dbReference type="GO" id="GO:0000398">
    <property type="term" value="P:mRNA splicing, via spliceosome"/>
    <property type="evidence" value="ECO:0007669"/>
    <property type="project" value="InterPro"/>
</dbReference>
<comment type="function">
    <text evidence="1">Ubiquitin-protein ligase which is mainly involved pre-mRNA splicing and DNA repair. Required for pre-mRNA splicing as component of the spliceosome.</text>
</comment>
<dbReference type="GO" id="GO:0000974">
    <property type="term" value="C:Prp19 complex"/>
    <property type="evidence" value="ECO:0007669"/>
    <property type="project" value="UniProtKB-UniRule"/>
</dbReference>
<dbReference type="GO" id="GO:0070534">
    <property type="term" value="P:protein K63-linked ubiquitination"/>
    <property type="evidence" value="ECO:0007669"/>
    <property type="project" value="UniProtKB-UniRule"/>
</dbReference>
<proteinExistence type="inferred from homology"/>